<name>A0A0K2VGP1_LEPSM</name>
<organism evidence="1">
    <name type="scientific">Lepeophtheirus salmonis</name>
    <name type="common">Salmon louse</name>
    <name type="synonym">Caligus salmonis</name>
    <dbReference type="NCBI Taxonomy" id="72036"/>
    <lineage>
        <taxon>Eukaryota</taxon>
        <taxon>Metazoa</taxon>
        <taxon>Ecdysozoa</taxon>
        <taxon>Arthropoda</taxon>
        <taxon>Crustacea</taxon>
        <taxon>Multicrustacea</taxon>
        <taxon>Hexanauplia</taxon>
        <taxon>Copepoda</taxon>
        <taxon>Siphonostomatoida</taxon>
        <taxon>Caligidae</taxon>
        <taxon>Lepeophtheirus</taxon>
    </lineage>
</organism>
<proteinExistence type="predicted"/>
<dbReference type="AlphaFoldDB" id="A0A0K2VGP1"/>
<protein>
    <submittedName>
        <fullName evidence="1">Uncharacterized protein</fullName>
    </submittedName>
</protein>
<reference evidence="1" key="1">
    <citation type="submission" date="2014-05" db="EMBL/GenBank/DDBJ databases">
        <authorList>
            <person name="Chronopoulou M."/>
        </authorList>
    </citation>
    <scope>NUCLEOTIDE SEQUENCE</scope>
    <source>
        <tissue evidence="1">Whole organism</tissue>
    </source>
</reference>
<sequence length="161" mass="18332">MVPRFSISRISTATFSRSASGTECALMMTGTRIILQVDHYLCMFHYTSFGVVEYNFFFRISTQDSVEAPAVHALMELLNFTNLKSRQSRNPRIGCPLGDTINLRTTWSEPFNETNNLIEPRVLTFPPPKTSIGPIFLINFDISTRCFGRHRPYPLLHHSTG</sequence>
<evidence type="ECO:0000313" key="1">
    <source>
        <dbReference type="EMBL" id="CDW49618.1"/>
    </source>
</evidence>
<feature type="non-terminal residue" evidence="1">
    <location>
        <position position="161"/>
    </location>
</feature>
<dbReference type="EMBL" id="HACA01032257">
    <property type="protein sequence ID" value="CDW49618.1"/>
    <property type="molecule type" value="Transcribed_RNA"/>
</dbReference>
<accession>A0A0K2VGP1</accession>